<dbReference type="AlphaFoldDB" id="A0A1X7SKU0"/>
<dbReference type="Gene3D" id="3.30.830.10">
    <property type="entry name" value="Metalloenzyme, LuxS/M16 peptidase-like"/>
    <property type="match status" value="1"/>
</dbReference>
<evidence type="ECO:0000259" key="1">
    <source>
        <dbReference type="Pfam" id="PF16187"/>
    </source>
</evidence>
<organism evidence="2">
    <name type="scientific">Amphimedon queenslandica</name>
    <name type="common">Sponge</name>
    <dbReference type="NCBI Taxonomy" id="400682"/>
    <lineage>
        <taxon>Eukaryota</taxon>
        <taxon>Metazoa</taxon>
        <taxon>Porifera</taxon>
        <taxon>Demospongiae</taxon>
        <taxon>Heteroscleromorpha</taxon>
        <taxon>Haplosclerida</taxon>
        <taxon>Niphatidae</taxon>
        <taxon>Amphimedon</taxon>
    </lineage>
</organism>
<name>A0A1X7SKU0_AMPQE</name>
<evidence type="ECO:0000313" key="2">
    <source>
        <dbReference type="EnsemblMetazoa" id="Aqu2.1.02646_001"/>
    </source>
</evidence>
<sequence length="102" mass="11848">MDSWYNVECHNTGPLVNTKYNKEDVSLKWKGSWETSEFELLAEDVPQTKYPVIIKDTPHYKTWYKKDDIFDLPKGLSLCMYGLTTNCQNSSINPILIVTQIN</sequence>
<dbReference type="Pfam" id="PF16187">
    <property type="entry name" value="Peptidase_M16_M"/>
    <property type="match status" value="1"/>
</dbReference>
<dbReference type="InterPro" id="IPR032632">
    <property type="entry name" value="Peptidase_M16_M"/>
</dbReference>
<protein>
    <recommendedName>
        <fullName evidence="1">Peptidase M16 middle/third domain-containing protein</fullName>
    </recommendedName>
</protein>
<reference evidence="2" key="1">
    <citation type="submission" date="2017-05" db="UniProtKB">
        <authorList>
            <consortium name="EnsemblMetazoa"/>
        </authorList>
    </citation>
    <scope>IDENTIFICATION</scope>
</reference>
<accession>A0A1X7SKU0</accession>
<dbReference type="OrthoDB" id="4953at2759"/>
<dbReference type="InParanoid" id="A0A1X7SKU0"/>
<proteinExistence type="predicted"/>
<dbReference type="EnsemblMetazoa" id="Aqu2.1.02646_001">
    <property type="protein sequence ID" value="Aqu2.1.02646_001"/>
    <property type="gene ID" value="Aqu2.1.02646"/>
</dbReference>
<feature type="domain" description="Peptidase M16 middle/third" evidence="1">
    <location>
        <begin position="36"/>
        <end position="76"/>
    </location>
</feature>